<dbReference type="STRING" id="1408416.GCA_000702765_00345"/>
<name>A0A449BK83_9MOLU</name>
<dbReference type="InterPro" id="IPR036866">
    <property type="entry name" value="RibonucZ/Hydroxyglut_hydro"/>
</dbReference>
<organism evidence="2 3">
    <name type="scientific">Acholeplasma hippikon</name>
    <dbReference type="NCBI Taxonomy" id="264636"/>
    <lineage>
        <taxon>Bacteria</taxon>
        <taxon>Bacillati</taxon>
        <taxon>Mycoplasmatota</taxon>
        <taxon>Mollicutes</taxon>
        <taxon>Acholeplasmatales</taxon>
        <taxon>Acholeplasmataceae</taxon>
        <taxon>Acholeplasma</taxon>
    </lineage>
</organism>
<accession>A0A449BK83</accession>
<gene>
    <name evidence="2" type="ORF">NCTC10172_00907</name>
</gene>
<keyword evidence="3" id="KW-1185">Reference proteome</keyword>
<dbReference type="KEGG" id="ahk:NCTC10172_00907"/>
<dbReference type="SMART" id="SM00849">
    <property type="entry name" value="Lactamase_B"/>
    <property type="match status" value="1"/>
</dbReference>
<dbReference type="Gene3D" id="3.60.15.10">
    <property type="entry name" value="Ribonuclease Z/Hydroxyacylglutathione hydrolase-like"/>
    <property type="match status" value="1"/>
</dbReference>
<evidence type="ECO:0000259" key="1">
    <source>
        <dbReference type="SMART" id="SM00849"/>
    </source>
</evidence>
<dbReference type="Pfam" id="PF12706">
    <property type="entry name" value="Lactamase_B_2"/>
    <property type="match status" value="1"/>
</dbReference>
<proteinExistence type="predicted"/>
<sequence>MEIFVLASGSKGNMTYVKENNFTFFIDAGITYSKMVAKMKAYGEDEQNVHTLFLTHEHQDHIAGLKTLLKQGQIKEVFLTKGTYQALSNEIKELLPQIYIIKADEDFFVKDMKVTPIMLSHDAFEPVGFIFINKEQKKVVLLTDTGYVDQSYIEPISDADLYILESNHDPKKLLNSSRPFSLKQRILGVTGHLSNDDAASIINKAVKSKKAVWIVAHISDDCNDIFDIEKAIVEHIDDPLKIEVLYASQESLAGIKIWKLKLLE</sequence>
<dbReference type="PANTHER" id="PTHR47619:SF1">
    <property type="entry name" value="EXODEOXYRIBONUCLEASE WALJ"/>
    <property type="match status" value="1"/>
</dbReference>
<reference evidence="2 3" key="1">
    <citation type="submission" date="2019-01" db="EMBL/GenBank/DDBJ databases">
        <authorList>
            <consortium name="Pathogen Informatics"/>
        </authorList>
    </citation>
    <scope>NUCLEOTIDE SEQUENCE [LARGE SCALE GENOMIC DNA]</scope>
    <source>
        <strain evidence="2 3">NCTC10172</strain>
    </source>
</reference>
<dbReference type="InterPro" id="IPR001279">
    <property type="entry name" value="Metallo-B-lactamas"/>
</dbReference>
<dbReference type="SUPFAM" id="SSF56281">
    <property type="entry name" value="Metallo-hydrolase/oxidoreductase"/>
    <property type="match status" value="1"/>
</dbReference>
<feature type="domain" description="Metallo-beta-lactamase" evidence="1">
    <location>
        <begin position="11"/>
        <end position="192"/>
    </location>
</feature>
<evidence type="ECO:0000313" key="2">
    <source>
        <dbReference type="EMBL" id="VEU82881.1"/>
    </source>
</evidence>
<dbReference type="InterPro" id="IPR052533">
    <property type="entry name" value="WalJ/YycJ-like"/>
</dbReference>
<protein>
    <submittedName>
        <fullName evidence="2">Ribonuclease Z</fullName>
    </submittedName>
</protein>
<dbReference type="Proteomes" id="UP000290909">
    <property type="component" value="Chromosome"/>
</dbReference>
<dbReference type="PANTHER" id="PTHR47619">
    <property type="entry name" value="METALLO-HYDROLASE YYCJ-RELATED"/>
    <property type="match status" value="1"/>
</dbReference>
<dbReference type="AlphaFoldDB" id="A0A449BK83"/>
<dbReference type="EMBL" id="LR215050">
    <property type="protein sequence ID" value="VEU82881.1"/>
    <property type="molecule type" value="Genomic_DNA"/>
</dbReference>
<evidence type="ECO:0000313" key="3">
    <source>
        <dbReference type="Proteomes" id="UP000290909"/>
    </source>
</evidence>